<evidence type="ECO:0000313" key="2">
    <source>
        <dbReference type="EMBL" id="QBF84232.1"/>
    </source>
</evidence>
<evidence type="ECO:0000313" key="3">
    <source>
        <dbReference type="Proteomes" id="UP000291106"/>
    </source>
</evidence>
<dbReference type="Proteomes" id="UP000291106">
    <property type="component" value="Chromosome"/>
</dbReference>
<feature type="region of interest" description="Disordered" evidence="1">
    <location>
        <begin position="36"/>
        <end position="70"/>
    </location>
</feature>
<accession>A0A411PL41</accession>
<feature type="compositionally biased region" description="Polar residues" evidence="1">
    <location>
        <begin position="40"/>
        <end position="60"/>
    </location>
</feature>
<dbReference type="KEGG" id="smai:EXU30_17310"/>
<dbReference type="AlphaFoldDB" id="A0A411PL41"/>
<proteinExistence type="predicted"/>
<dbReference type="EMBL" id="CP036200">
    <property type="protein sequence ID" value="QBF84232.1"/>
    <property type="molecule type" value="Genomic_DNA"/>
</dbReference>
<keyword evidence="3" id="KW-1185">Reference proteome</keyword>
<organism evidence="2 3">
    <name type="scientific">Shewanella maritima</name>
    <dbReference type="NCBI Taxonomy" id="2520507"/>
    <lineage>
        <taxon>Bacteria</taxon>
        <taxon>Pseudomonadati</taxon>
        <taxon>Pseudomonadota</taxon>
        <taxon>Gammaproteobacteria</taxon>
        <taxon>Alteromonadales</taxon>
        <taxon>Shewanellaceae</taxon>
        <taxon>Shewanella</taxon>
    </lineage>
</organism>
<reference evidence="2 3" key="1">
    <citation type="submission" date="2019-02" db="EMBL/GenBank/DDBJ databases">
        <title>Shewanella sp. D4-2 isolated from Dokdo Island.</title>
        <authorList>
            <person name="Baek K."/>
        </authorList>
    </citation>
    <scope>NUCLEOTIDE SEQUENCE [LARGE SCALE GENOMIC DNA]</scope>
    <source>
        <strain evidence="2 3">D4-2</strain>
    </source>
</reference>
<evidence type="ECO:0000256" key="1">
    <source>
        <dbReference type="SAM" id="MobiDB-lite"/>
    </source>
</evidence>
<protein>
    <submittedName>
        <fullName evidence="2">Uncharacterized protein</fullName>
    </submittedName>
</protein>
<dbReference type="OrthoDB" id="6215893at2"/>
<name>A0A411PL41_9GAMM</name>
<dbReference type="RefSeq" id="WP_130602137.1">
    <property type="nucleotide sequence ID" value="NZ_CP036200.1"/>
</dbReference>
<gene>
    <name evidence="2" type="ORF">EXU30_17310</name>
</gene>
<sequence>MALSTLNSQAQVSAAQAYLTQYQTDNNQQQVQSVKKVNQTNATRSANESGYQATRAQQQVKNRELPQPSTSVAISKQAQEKLAAELAREIDEKHEEFITPLEPTLPNEGEKIEDYLAFKKGIKQYQIYADLANIATGSNQHMSASTAYYLSNNDGARNATVNVMNKNMQMAAMQTYYDTTQAINTEA</sequence>